<gene>
    <name evidence="5" type="ORF">DS745_17820</name>
</gene>
<comment type="caution">
    <text evidence="5">The sequence shown here is derived from an EMBL/GenBank/DDBJ whole genome shotgun (WGS) entry which is preliminary data.</text>
</comment>
<evidence type="ECO:0000256" key="2">
    <source>
        <dbReference type="ARBA" id="ARBA00022676"/>
    </source>
</evidence>
<dbReference type="PANTHER" id="PTHR22916">
    <property type="entry name" value="GLYCOSYLTRANSFERASE"/>
    <property type="match status" value="1"/>
</dbReference>
<keyword evidence="2" id="KW-0328">Glycosyltransferase</keyword>
<dbReference type="OrthoDB" id="396512at2"/>
<dbReference type="GO" id="GO:0016757">
    <property type="term" value="F:glycosyltransferase activity"/>
    <property type="evidence" value="ECO:0007669"/>
    <property type="project" value="UniProtKB-KW"/>
</dbReference>
<feature type="domain" description="Glycosyltransferase 2-like" evidence="4">
    <location>
        <begin position="6"/>
        <end position="164"/>
    </location>
</feature>
<dbReference type="InterPro" id="IPR029044">
    <property type="entry name" value="Nucleotide-diphossugar_trans"/>
</dbReference>
<keyword evidence="6" id="KW-1185">Reference proteome</keyword>
<comment type="similarity">
    <text evidence="1">Belongs to the glycosyltransferase 2 family.</text>
</comment>
<reference evidence="5 6" key="1">
    <citation type="journal article" date="2019" name="Int. J. Syst. Evol. Microbiol.">
        <title>Anaerobacillus alkaliphilus sp. nov., a novel alkaliphilic and moderately halophilic bacterium.</title>
        <authorList>
            <person name="Borsodi A.K."/>
            <person name="Aszalos J.M."/>
            <person name="Bihari P."/>
            <person name="Nagy I."/>
            <person name="Schumann P."/>
            <person name="Sproer C."/>
            <person name="Kovacs A.L."/>
            <person name="Boka K."/>
            <person name="Dobosy P."/>
            <person name="Ovari M."/>
            <person name="Szili-Kovacs T."/>
            <person name="Toth E."/>
        </authorList>
    </citation>
    <scope>NUCLEOTIDE SEQUENCE [LARGE SCALE GENOMIC DNA]</scope>
    <source>
        <strain evidence="5 6">B16-10</strain>
    </source>
</reference>
<evidence type="ECO:0000313" key="6">
    <source>
        <dbReference type="Proteomes" id="UP000290649"/>
    </source>
</evidence>
<evidence type="ECO:0000259" key="4">
    <source>
        <dbReference type="Pfam" id="PF00535"/>
    </source>
</evidence>
<dbReference type="CDD" id="cd00761">
    <property type="entry name" value="Glyco_tranf_GTA_type"/>
    <property type="match status" value="1"/>
</dbReference>
<dbReference type="InterPro" id="IPR001173">
    <property type="entry name" value="Glyco_trans_2-like"/>
</dbReference>
<dbReference type="RefSeq" id="WP_129079556.1">
    <property type="nucleotide sequence ID" value="NZ_QOUX01000046.1"/>
</dbReference>
<keyword evidence="3 5" id="KW-0808">Transferase</keyword>
<evidence type="ECO:0000256" key="1">
    <source>
        <dbReference type="ARBA" id="ARBA00006739"/>
    </source>
</evidence>
<protein>
    <submittedName>
        <fullName evidence="5">Glycosyltransferase</fullName>
    </submittedName>
</protein>
<dbReference type="EMBL" id="QOUX01000046">
    <property type="protein sequence ID" value="RXI98196.1"/>
    <property type="molecule type" value="Genomic_DNA"/>
</dbReference>
<name>A0A4Q0VP38_9BACI</name>
<dbReference type="Gene3D" id="3.90.550.10">
    <property type="entry name" value="Spore Coat Polysaccharide Biosynthesis Protein SpsA, Chain A"/>
    <property type="match status" value="1"/>
</dbReference>
<dbReference type="PANTHER" id="PTHR22916:SF51">
    <property type="entry name" value="GLYCOSYLTRANSFERASE EPSH-RELATED"/>
    <property type="match status" value="1"/>
</dbReference>
<evidence type="ECO:0000256" key="3">
    <source>
        <dbReference type="ARBA" id="ARBA00022679"/>
    </source>
</evidence>
<evidence type="ECO:0000313" key="5">
    <source>
        <dbReference type="EMBL" id="RXI98196.1"/>
    </source>
</evidence>
<proteinExistence type="inferred from homology"/>
<dbReference type="SUPFAM" id="SSF53448">
    <property type="entry name" value="Nucleotide-diphospho-sugar transferases"/>
    <property type="match status" value="1"/>
</dbReference>
<accession>A0A4Q0VP38</accession>
<dbReference type="Pfam" id="PF00535">
    <property type="entry name" value="Glycos_transf_2"/>
    <property type="match status" value="1"/>
</dbReference>
<dbReference type="Proteomes" id="UP000290649">
    <property type="component" value="Unassembled WGS sequence"/>
</dbReference>
<sequence length="291" mass="34023">MKPKVSVIVPVYNTEKYLEKCIESLVNQTLENIEIIIINDGSTDNSQRIIDRLQEKYPSKIITLYTENKGPGNARNYGIKMARARYVGFADSDDFVDQEMFKKLYKLAKQGHDFIMCDYVEIKNTRKKVYKGFRGKQLDQKQAVMHITKAAFSWNKLIKKSLFKSTLYPDGWYEDLATIPLLLTNAKSPAYLNKPLYYYNIRSGSITKSNDLKTLGVIQAWKRLLTEGNPRYQQELEYAVAKNIYSFLKFKPEFTEQFMDFAKKHKDILLKNTYYKEAIKRGKLRNLFTSD</sequence>
<dbReference type="AlphaFoldDB" id="A0A4Q0VP38"/>
<organism evidence="5 6">
    <name type="scientific">Anaerobacillus alkaliphilus</name>
    <dbReference type="NCBI Taxonomy" id="1548597"/>
    <lineage>
        <taxon>Bacteria</taxon>
        <taxon>Bacillati</taxon>
        <taxon>Bacillota</taxon>
        <taxon>Bacilli</taxon>
        <taxon>Bacillales</taxon>
        <taxon>Bacillaceae</taxon>
        <taxon>Anaerobacillus</taxon>
    </lineage>
</organism>